<evidence type="ECO:0000313" key="2">
    <source>
        <dbReference type="WBParaSite" id="ALUE_0000742101-mRNA-1"/>
    </source>
</evidence>
<dbReference type="Proteomes" id="UP000036681">
    <property type="component" value="Unplaced"/>
</dbReference>
<accession>A0A0M3HWC4</accession>
<sequence length="80" mass="9422">MPVPVVNAGDIAVRDVISRTKCIKALNSRDHDKALRNAWKEEKNEMIKEQFKPVAKQAIAFIRHERHNSKKYIDKKWRKP</sequence>
<name>A0A0M3HWC4_ASCLU</name>
<evidence type="ECO:0000313" key="1">
    <source>
        <dbReference type="Proteomes" id="UP000036681"/>
    </source>
</evidence>
<dbReference type="AlphaFoldDB" id="A0A0M3HWC4"/>
<keyword evidence="1" id="KW-1185">Reference proteome</keyword>
<organism evidence="1 2">
    <name type="scientific">Ascaris lumbricoides</name>
    <name type="common">Giant roundworm</name>
    <dbReference type="NCBI Taxonomy" id="6252"/>
    <lineage>
        <taxon>Eukaryota</taxon>
        <taxon>Metazoa</taxon>
        <taxon>Ecdysozoa</taxon>
        <taxon>Nematoda</taxon>
        <taxon>Chromadorea</taxon>
        <taxon>Rhabditida</taxon>
        <taxon>Spirurina</taxon>
        <taxon>Ascaridomorpha</taxon>
        <taxon>Ascaridoidea</taxon>
        <taxon>Ascarididae</taxon>
        <taxon>Ascaris</taxon>
    </lineage>
</organism>
<reference evidence="2" key="1">
    <citation type="submission" date="2017-02" db="UniProtKB">
        <authorList>
            <consortium name="WormBaseParasite"/>
        </authorList>
    </citation>
    <scope>IDENTIFICATION</scope>
</reference>
<protein>
    <submittedName>
        <fullName evidence="2">Transposase</fullName>
    </submittedName>
</protein>
<dbReference type="WBParaSite" id="ALUE_0000742101-mRNA-1">
    <property type="protein sequence ID" value="ALUE_0000742101-mRNA-1"/>
    <property type="gene ID" value="ALUE_0000742101"/>
</dbReference>
<proteinExistence type="predicted"/>